<dbReference type="InterPro" id="IPR023213">
    <property type="entry name" value="CAT-like_dom_sf"/>
</dbReference>
<dbReference type="Gene3D" id="3.30.559.10">
    <property type="entry name" value="Chloramphenicol acetyltransferase-like domain"/>
    <property type="match status" value="1"/>
</dbReference>
<sequence length="104" mass="10962">VPADLSLVALTPAEEREVAALGVGVEEILPLSPLQTGLYFHALLDEEGPDLYTVQLVVELTGPVDAGRLRAAAQRLLDRHGNLRASFHQLGTGKAVAVVARGVT</sequence>
<evidence type="ECO:0000313" key="3">
    <source>
        <dbReference type="Proteomes" id="UP001589627"/>
    </source>
</evidence>
<organism evidence="2 3">
    <name type="scientific">Actinoallomurus acaciae</name>
    <dbReference type="NCBI Taxonomy" id="502577"/>
    <lineage>
        <taxon>Bacteria</taxon>
        <taxon>Bacillati</taxon>
        <taxon>Actinomycetota</taxon>
        <taxon>Actinomycetes</taxon>
        <taxon>Streptosporangiales</taxon>
        <taxon>Thermomonosporaceae</taxon>
        <taxon>Actinoallomurus</taxon>
    </lineage>
</organism>
<proteinExistence type="predicted"/>
<dbReference type="Pfam" id="PF00668">
    <property type="entry name" value="Condensation"/>
    <property type="match status" value="1"/>
</dbReference>
<dbReference type="Proteomes" id="UP001589627">
    <property type="component" value="Unassembled WGS sequence"/>
</dbReference>
<feature type="domain" description="Condensation" evidence="1">
    <location>
        <begin position="26"/>
        <end position="99"/>
    </location>
</feature>
<keyword evidence="3" id="KW-1185">Reference proteome</keyword>
<dbReference type="InterPro" id="IPR001242">
    <property type="entry name" value="Condensation_dom"/>
</dbReference>
<evidence type="ECO:0000259" key="1">
    <source>
        <dbReference type="Pfam" id="PF00668"/>
    </source>
</evidence>
<comment type="caution">
    <text evidence="2">The sequence shown here is derived from an EMBL/GenBank/DDBJ whole genome shotgun (WGS) entry which is preliminary data.</text>
</comment>
<evidence type="ECO:0000313" key="2">
    <source>
        <dbReference type="EMBL" id="MFB9840250.1"/>
    </source>
</evidence>
<feature type="non-terminal residue" evidence="2">
    <location>
        <position position="104"/>
    </location>
</feature>
<gene>
    <name evidence="2" type="ORF">ACFFNX_49690</name>
</gene>
<reference evidence="2 3" key="1">
    <citation type="submission" date="2024-09" db="EMBL/GenBank/DDBJ databases">
        <authorList>
            <person name="Sun Q."/>
            <person name="Mori K."/>
        </authorList>
    </citation>
    <scope>NUCLEOTIDE SEQUENCE [LARGE SCALE GENOMIC DNA]</scope>
    <source>
        <strain evidence="2 3">TBRC 0563</strain>
    </source>
</reference>
<dbReference type="EMBL" id="JBHLZP010000992">
    <property type="protein sequence ID" value="MFB9840250.1"/>
    <property type="molecule type" value="Genomic_DNA"/>
</dbReference>
<protein>
    <submittedName>
        <fullName evidence="2">Condensation domain-containing protein</fullName>
    </submittedName>
</protein>
<accession>A0ABV5YYV1</accession>
<feature type="non-terminal residue" evidence="2">
    <location>
        <position position="1"/>
    </location>
</feature>
<dbReference type="SUPFAM" id="SSF52777">
    <property type="entry name" value="CoA-dependent acyltransferases"/>
    <property type="match status" value="1"/>
</dbReference>
<name>A0ABV5YYV1_9ACTN</name>
<dbReference type="RefSeq" id="WP_378213473.1">
    <property type="nucleotide sequence ID" value="NZ_JBHLZP010000992.1"/>
</dbReference>